<evidence type="ECO:0008006" key="4">
    <source>
        <dbReference type="Google" id="ProtNLM"/>
    </source>
</evidence>
<accession>A0ABY2HGM0</accession>
<feature type="repeat" description="ANK" evidence="1">
    <location>
        <begin position="102"/>
        <end position="138"/>
    </location>
</feature>
<dbReference type="GeneID" id="300573689"/>
<organism evidence="2 3">
    <name type="scientific">Trichoderma ghanense</name>
    <dbReference type="NCBI Taxonomy" id="65468"/>
    <lineage>
        <taxon>Eukaryota</taxon>
        <taxon>Fungi</taxon>
        <taxon>Dikarya</taxon>
        <taxon>Ascomycota</taxon>
        <taxon>Pezizomycotina</taxon>
        <taxon>Sordariomycetes</taxon>
        <taxon>Hypocreomycetidae</taxon>
        <taxon>Hypocreales</taxon>
        <taxon>Hypocreaceae</taxon>
        <taxon>Trichoderma</taxon>
    </lineage>
</organism>
<gene>
    <name evidence="2" type="ORF">CCMA1212_001825</name>
</gene>
<keyword evidence="1" id="KW-0040">ANK repeat</keyword>
<comment type="caution">
    <text evidence="2">The sequence shown here is derived from an EMBL/GenBank/DDBJ whole genome shotgun (WGS) entry which is preliminary data.</text>
</comment>
<dbReference type="SMART" id="SM00248">
    <property type="entry name" value="ANK"/>
    <property type="match status" value="3"/>
</dbReference>
<proteinExistence type="predicted"/>
<dbReference type="Pfam" id="PF00023">
    <property type="entry name" value="Ank"/>
    <property type="match status" value="2"/>
</dbReference>
<dbReference type="Gene3D" id="1.25.40.20">
    <property type="entry name" value="Ankyrin repeat-containing domain"/>
    <property type="match status" value="1"/>
</dbReference>
<name>A0ABY2HGM0_9HYPO</name>
<dbReference type="PANTHER" id="PTHR34706">
    <property type="entry name" value="SLR1338 PROTEIN"/>
    <property type="match status" value="1"/>
</dbReference>
<dbReference type="InterPro" id="IPR036770">
    <property type="entry name" value="Ankyrin_rpt-contain_sf"/>
</dbReference>
<dbReference type="PANTHER" id="PTHR34706:SF3">
    <property type="entry name" value="ANKYRIN REPEAT PROTEIN (AFU_ORTHOLOGUE AFUA_7G06200)"/>
    <property type="match status" value="1"/>
</dbReference>
<dbReference type="InterPro" id="IPR002110">
    <property type="entry name" value="Ankyrin_rpt"/>
</dbReference>
<evidence type="ECO:0000313" key="2">
    <source>
        <dbReference type="EMBL" id="TFB06475.1"/>
    </source>
</evidence>
<dbReference type="RefSeq" id="XP_073562676.1">
    <property type="nucleotide sequence ID" value="XM_073699239.1"/>
</dbReference>
<dbReference type="EMBL" id="PPTA01000002">
    <property type="protein sequence ID" value="TFB06475.1"/>
    <property type="molecule type" value="Genomic_DNA"/>
</dbReference>
<dbReference type="Proteomes" id="UP001642720">
    <property type="component" value="Unassembled WGS sequence"/>
</dbReference>
<evidence type="ECO:0000256" key="1">
    <source>
        <dbReference type="PROSITE-ProRule" id="PRU00023"/>
    </source>
</evidence>
<dbReference type="SUPFAM" id="SSF48403">
    <property type="entry name" value="Ankyrin repeat"/>
    <property type="match status" value="1"/>
</dbReference>
<feature type="repeat" description="ANK" evidence="1">
    <location>
        <begin position="32"/>
        <end position="64"/>
    </location>
</feature>
<dbReference type="PROSITE" id="PS50088">
    <property type="entry name" value="ANK_REPEAT"/>
    <property type="match status" value="2"/>
</dbReference>
<keyword evidence="3" id="KW-1185">Reference proteome</keyword>
<dbReference type="PROSITE" id="PS50297">
    <property type="entry name" value="ANK_REP_REGION"/>
    <property type="match status" value="2"/>
</dbReference>
<reference evidence="2 3" key="1">
    <citation type="submission" date="2018-01" db="EMBL/GenBank/DDBJ databases">
        <title>Genome characterization of the sugarcane-associated fungus Trichoderma ghanense CCMA-1212 and their application in lignocelulose bioconversion.</title>
        <authorList>
            <person name="Steindorff A.S."/>
            <person name="Mendes T.D."/>
            <person name="Vilela E.S.D."/>
            <person name="Rodrigues D.S."/>
            <person name="Formighieri E.F."/>
            <person name="Melo I.S."/>
            <person name="Favaro L.C.L."/>
        </authorList>
    </citation>
    <scope>NUCLEOTIDE SEQUENCE [LARGE SCALE GENOMIC DNA]</scope>
    <source>
        <strain evidence="2 3">CCMA-1212</strain>
    </source>
</reference>
<protein>
    <recommendedName>
        <fullName evidence="4">Ankyrin repeat protein</fullName>
    </recommendedName>
</protein>
<sequence>MTSLVDLAFAGTLKPSDLIGREKEIDAVDRATLYTPLGAAVFSGRKKAIKLLLDNGANPNGVPESYPPLWIAAARTKGHIGSIVGMLLARKPDVNIASDLTNKSTPLHALVKRYRREDDVYVIEALVDAGADPDAKNNRGESAKSVAAARNDKRILAILSPKEWKRSHIKDLFMLASLILFVFAWANGSHVGMAVTGMSAAAVGAYGHIAKRFKIRGRFGKTIPPHVLEKIEKDNTKKNFKEEVSKYIKKAHLDQFFKKEGFLDKVLEKAVELEADPKNGAQPKDLIRLALFQPVLYCDDSGSMKKDNRIRLQADLSERITSLTTRLVPDGTGIELRLINYPTQDFMSNPSPKQVNDILMNTVTYTGPTEIGTNCRSKILDEVVYQPIKEGRFDRPVLVSVLTDGCPLGPPGSSETRDTLKDVITECGDFLTKHGYKRNVVRFQISQIGQDAAAKDFIKNLALDPLLNDVLYCTTRQLDDEFKTFRDNEHRLEQWLLELLMEPILEAK</sequence>
<evidence type="ECO:0000313" key="3">
    <source>
        <dbReference type="Proteomes" id="UP001642720"/>
    </source>
</evidence>